<protein>
    <submittedName>
        <fullName evidence="2">Uncharacterized protein</fullName>
    </submittedName>
</protein>
<organism evidence="2 3">
    <name type="scientific">Dorea formicigenerans ATCC 27755</name>
    <dbReference type="NCBI Taxonomy" id="411461"/>
    <lineage>
        <taxon>Bacteria</taxon>
        <taxon>Bacillati</taxon>
        <taxon>Bacillota</taxon>
        <taxon>Clostridia</taxon>
        <taxon>Lachnospirales</taxon>
        <taxon>Lachnospiraceae</taxon>
        <taxon>Dorea</taxon>
    </lineage>
</organism>
<dbReference type="AlphaFoldDB" id="B0GAF4"/>
<gene>
    <name evidence="2" type="ORF">DORFOR_03270</name>
</gene>
<keyword evidence="1" id="KW-0472">Membrane</keyword>
<comment type="caution">
    <text evidence="2">The sequence shown here is derived from an EMBL/GenBank/DDBJ whole genome shotgun (WGS) entry which is preliminary data.</text>
</comment>
<proteinExistence type="predicted"/>
<sequence>MVLDFGVQLWDVFVVSSFVRLSPAGCSLYGCIHHYFFPSLPLHIGYIFFTLLLC</sequence>
<evidence type="ECO:0000313" key="2">
    <source>
        <dbReference type="EMBL" id="EDR45486.1"/>
    </source>
</evidence>
<reference evidence="2 3" key="1">
    <citation type="submission" date="2007-10" db="EMBL/GenBank/DDBJ databases">
        <title>Draft genome sequence of Dorea formicigenerans(ATCC 27755).</title>
        <authorList>
            <person name="Sudarsanam P."/>
            <person name="Ley R."/>
            <person name="Guruge J."/>
            <person name="Turnbaugh P.J."/>
            <person name="Mahowald M."/>
            <person name="Liep D."/>
            <person name="Gordon J."/>
        </authorList>
    </citation>
    <scope>NUCLEOTIDE SEQUENCE [LARGE SCALE GENOMIC DNA]</scope>
    <source>
        <strain evidence="2 3">ATCC 27755</strain>
    </source>
</reference>
<feature type="transmembrane region" description="Helical" evidence="1">
    <location>
        <begin position="35"/>
        <end position="53"/>
    </location>
</feature>
<dbReference type="PaxDb" id="411461-DORFOR_03270"/>
<evidence type="ECO:0000313" key="3">
    <source>
        <dbReference type="Proteomes" id="UP000005359"/>
    </source>
</evidence>
<dbReference type="EMBL" id="AAXA02000016">
    <property type="protein sequence ID" value="EDR45486.1"/>
    <property type="molecule type" value="Genomic_DNA"/>
</dbReference>
<accession>B0GAF4</accession>
<evidence type="ECO:0000256" key="1">
    <source>
        <dbReference type="SAM" id="Phobius"/>
    </source>
</evidence>
<reference evidence="2 3" key="2">
    <citation type="submission" date="2007-10" db="EMBL/GenBank/DDBJ databases">
        <authorList>
            <person name="Fulton L."/>
            <person name="Clifton S."/>
            <person name="Fulton B."/>
            <person name="Xu J."/>
            <person name="Minx P."/>
            <person name="Pepin K.H."/>
            <person name="Johnson M."/>
            <person name="Thiruvilangam P."/>
            <person name="Bhonagiri V."/>
            <person name="Nash W.E."/>
            <person name="Wang C."/>
            <person name="Mardis E.R."/>
            <person name="Wilson R.K."/>
        </authorList>
    </citation>
    <scope>NUCLEOTIDE SEQUENCE [LARGE SCALE GENOMIC DNA]</scope>
    <source>
        <strain evidence="2 3">ATCC 27755</strain>
    </source>
</reference>
<keyword evidence="1" id="KW-1133">Transmembrane helix</keyword>
<keyword evidence="1" id="KW-0812">Transmembrane</keyword>
<name>B0GAF4_9FIRM</name>
<dbReference type="Proteomes" id="UP000005359">
    <property type="component" value="Unassembled WGS sequence"/>
</dbReference>